<sequence length="126" mass="14452">MCCSKEPETFHARIKLLNQTHQEQEAEEEEEEEQGTIVFKIPNSIQLSLVLSLYSVFDSSGFSLTPRFDVVLVFGIWDFSFWNFWAPPIGCCFRAFLFPPTTTTVADFRVTTVLEFVTVESEKALN</sequence>
<gene>
    <name evidence="1" type="ORF">Csa_2G249865</name>
</gene>
<dbReference type="AlphaFoldDB" id="A0A0A0LM19"/>
<accession>A0A0A0LM19</accession>
<reference evidence="1 2" key="4">
    <citation type="journal article" date="2011" name="BMC Genomics">
        <title>RNA-Seq improves annotation of protein-coding genes in the cucumber genome.</title>
        <authorList>
            <person name="Li Z."/>
            <person name="Zhang Z."/>
            <person name="Yan P."/>
            <person name="Huang S."/>
            <person name="Fei Z."/>
            <person name="Lin K."/>
        </authorList>
    </citation>
    <scope>NUCLEOTIDE SEQUENCE [LARGE SCALE GENOMIC DNA]</scope>
    <source>
        <strain evidence="2">cv. 9930</strain>
    </source>
</reference>
<proteinExistence type="predicted"/>
<protein>
    <submittedName>
        <fullName evidence="1">Uncharacterized protein</fullName>
    </submittedName>
</protein>
<reference evidence="1 2" key="2">
    <citation type="journal article" date="2009" name="PLoS ONE">
        <title>An integrated genetic and cytogenetic map of the cucumber genome.</title>
        <authorList>
            <person name="Ren Y."/>
            <person name="Zhang Z."/>
            <person name="Liu J."/>
            <person name="Staub J.E."/>
            <person name="Han Y."/>
            <person name="Cheng Z."/>
            <person name="Li X."/>
            <person name="Lu J."/>
            <person name="Miao H."/>
            <person name="Kang H."/>
            <person name="Xie B."/>
            <person name="Gu X."/>
            <person name="Wang X."/>
            <person name="Du Y."/>
            <person name="Jin W."/>
            <person name="Huang S."/>
        </authorList>
    </citation>
    <scope>NUCLEOTIDE SEQUENCE [LARGE SCALE GENOMIC DNA]</scope>
    <source>
        <strain evidence="2">cv. 9930</strain>
    </source>
</reference>
<keyword evidence="2" id="KW-1185">Reference proteome</keyword>
<evidence type="ECO:0000313" key="2">
    <source>
        <dbReference type="Proteomes" id="UP000029981"/>
    </source>
</evidence>
<dbReference type="Gramene" id="KGN61832">
    <property type="protein sequence ID" value="KGN61832"/>
    <property type="gene ID" value="Csa_2G249865"/>
</dbReference>
<name>A0A0A0LM19_CUCSA</name>
<reference evidence="1 2" key="1">
    <citation type="journal article" date="2009" name="Nat. Genet.">
        <title>The genome of the cucumber, Cucumis sativus L.</title>
        <authorList>
            <person name="Huang S."/>
            <person name="Li R."/>
            <person name="Zhang Z."/>
            <person name="Li L."/>
            <person name="Gu X."/>
            <person name="Fan W."/>
            <person name="Lucas W.J."/>
            <person name="Wang X."/>
            <person name="Xie B."/>
            <person name="Ni P."/>
            <person name="Ren Y."/>
            <person name="Zhu H."/>
            <person name="Li J."/>
            <person name="Lin K."/>
            <person name="Jin W."/>
            <person name="Fei Z."/>
            <person name="Li G."/>
            <person name="Staub J."/>
            <person name="Kilian A."/>
            <person name="van der Vossen E.A."/>
            <person name="Wu Y."/>
            <person name="Guo J."/>
            <person name="He J."/>
            <person name="Jia Z."/>
            <person name="Ren Y."/>
            <person name="Tian G."/>
            <person name="Lu Y."/>
            <person name="Ruan J."/>
            <person name="Qian W."/>
            <person name="Wang M."/>
            <person name="Huang Q."/>
            <person name="Li B."/>
            <person name="Xuan Z."/>
            <person name="Cao J."/>
            <person name="Asan"/>
            <person name="Wu Z."/>
            <person name="Zhang J."/>
            <person name="Cai Q."/>
            <person name="Bai Y."/>
            <person name="Zhao B."/>
            <person name="Han Y."/>
            <person name="Li Y."/>
            <person name="Li X."/>
            <person name="Wang S."/>
            <person name="Shi Q."/>
            <person name="Liu S."/>
            <person name="Cho W.K."/>
            <person name="Kim J.Y."/>
            <person name="Xu Y."/>
            <person name="Heller-Uszynska K."/>
            <person name="Miao H."/>
            <person name="Cheng Z."/>
            <person name="Zhang S."/>
            <person name="Wu J."/>
            <person name="Yang Y."/>
            <person name="Kang H."/>
            <person name="Li M."/>
            <person name="Liang H."/>
            <person name="Ren X."/>
            <person name="Shi Z."/>
            <person name="Wen M."/>
            <person name="Jian M."/>
            <person name="Yang H."/>
            <person name="Zhang G."/>
            <person name="Yang Z."/>
            <person name="Chen R."/>
            <person name="Liu S."/>
            <person name="Li J."/>
            <person name="Ma L."/>
            <person name="Liu H."/>
            <person name="Zhou Y."/>
            <person name="Zhao J."/>
            <person name="Fang X."/>
            <person name="Li G."/>
            <person name="Fang L."/>
            <person name="Li Y."/>
            <person name="Liu D."/>
            <person name="Zheng H."/>
            <person name="Zhang Y."/>
            <person name="Qin N."/>
            <person name="Li Z."/>
            <person name="Yang G."/>
            <person name="Yang S."/>
            <person name="Bolund L."/>
            <person name="Kristiansen K."/>
            <person name="Zheng H."/>
            <person name="Li S."/>
            <person name="Zhang X."/>
            <person name="Yang H."/>
            <person name="Wang J."/>
            <person name="Sun R."/>
            <person name="Zhang B."/>
            <person name="Jiang S."/>
            <person name="Wang J."/>
            <person name="Du Y."/>
            <person name="Li S."/>
        </authorList>
    </citation>
    <scope>NUCLEOTIDE SEQUENCE [LARGE SCALE GENOMIC DNA]</scope>
    <source>
        <strain evidence="2">cv. 9930</strain>
    </source>
</reference>
<dbReference type="Proteomes" id="UP000029981">
    <property type="component" value="Chromosome 2"/>
</dbReference>
<dbReference type="EMBL" id="CM002923">
    <property type="protein sequence ID" value="KGN61832.1"/>
    <property type="molecule type" value="Genomic_DNA"/>
</dbReference>
<reference evidence="1 2" key="3">
    <citation type="journal article" date="2010" name="BMC Genomics">
        <title>Transcriptome sequencing and comparative analysis of cucumber flowers with different sex types.</title>
        <authorList>
            <person name="Guo S."/>
            <person name="Zheng Y."/>
            <person name="Joung J.G."/>
            <person name="Liu S."/>
            <person name="Zhang Z."/>
            <person name="Crasta O.R."/>
            <person name="Sobral B.W."/>
            <person name="Xu Y."/>
            <person name="Huang S."/>
            <person name="Fei Z."/>
        </authorList>
    </citation>
    <scope>NUCLEOTIDE SEQUENCE [LARGE SCALE GENOMIC DNA]</scope>
    <source>
        <strain evidence="2">cv. 9930</strain>
    </source>
</reference>
<evidence type="ECO:0000313" key="1">
    <source>
        <dbReference type="EMBL" id="KGN61832.1"/>
    </source>
</evidence>
<organism evidence="1 2">
    <name type="scientific">Cucumis sativus</name>
    <name type="common">Cucumber</name>
    <dbReference type="NCBI Taxonomy" id="3659"/>
    <lineage>
        <taxon>Eukaryota</taxon>
        <taxon>Viridiplantae</taxon>
        <taxon>Streptophyta</taxon>
        <taxon>Embryophyta</taxon>
        <taxon>Tracheophyta</taxon>
        <taxon>Spermatophyta</taxon>
        <taxon>Magnoliopsida</taxon>
        <taxon>eudicotyledons</taxon>
        <taxon>Gunneridae</taxon>
        <taxon>Pentapetalae</taxon>
        <taxon>rosids</taxon>
        <taxon>fabids</taxon>
        <taxon>Cucurbitales</taxon>
        <taxon>Cucurbitaceae</taxon>
        <taxon>Benincaseae</taxon>
        <taxon>Cucumis</taxon>
    </lineage>
</organism>